<protein>
    <recommendedName>
        <fullName evidence="2">Gag1-like clamp domain-containing protein</fullName>
    </recommendedName>
</protein>
<feature type="chain" id="PRO_5014522196" description="Gag1-like clamp domain-containing protein" evidence="1">
    <location>
        <begin position="24"/>
        <end position="223"/>
    </location>
</feature>
<keyword evidence="1" id="KW-0732">Signal</keyword>
<evidence type="ECO:0000313" key="3">
    <source>
        <dbReference type="EMBL" id="KRH61773.1"/>
    </source>
</evidence>
<accession>A0A0R0K504</accession>
<evidence type="ECO:0000313" key="5">
    <source>
        <dbReference type="Proteomes" id="UP000008827"/>
    </source>
</evidence>
<dbReference type="EMBL" id="CM000837">
    <property type="protein sequence ID" value="KRH61772.1"/>
    <property type="molecule type" value="Genomic_DNA"/>
</dbReference>
<reference evidence="3 4" key="1">
    <citation type="journal article" date="2010" name="Nature">
        <title>Genome sequence of the palaeopolyploid soybean.</title>
        <authorList>
            <person name="Schmutz J."/>
            <person name="Cannon S.B."/>
            <person name="Schlueter J."/>
            <person name="Ma J."/>
            <person name="Mitros T."/>
            <person name="Nelson W."/>
            <person name="Hyten D.L."/>
            <person name="Song Q."/>
            <person name="Thelen J.J."/>
            <person name="Cheng J."/>
            <person name="Xu D."/>
            <person name="Hellsten U."/>
            <person name="May G.D."/>
            <person name="Yu Y."/>
            <person name="Sakurai T."/>
            <person name="Umezawa T."/>
            <person name="Bhattacharyya M.K."/>
            <person name="Sandhu D."/>
            <person name="Valliyodan B."/>
            <person name="Lindquist E."/>
            <person name="Peto M."/>
            <person name="Grant D."/>
            <person name="Shu S."/>
            <person name="Goodstein D."/>
            <person name="Barry K."/>
            <person name="Futrell-Griggs M."/>
            <person name="Abernathy B."/>
            <person name="Du J."/>
            <person name="Tian Z."/>
            <person name="Zhu L."/>
            <person name="Gill N."/>
            <person name="Joshi T."/>
            <person name="Libault M."/>
            <person name="Sethuraman A."/>
            <person name="Zhang X.-C."/>
            <person name="Shinozaki K."/>
            <person name="Nguyen H.T."/>
            <person name="Wing R.A."/>
            <person name="Cregan P."/>
            <person name="Specht J."/>
            <person name="Grimwood J."/>
            <person name="Rokhsar D."/>
            <person name="Stacey G."/>
            <person name="Shoemaker R.C."/>
            <person name="Jackson S.A."/>
        </authorList>
    </citation>
    <scope>NUCLEOTIDE SEQUENCE</scope>
    <source>
        <strain evidence="4">cv. Williams 82</strain>
        <tissue evidence="3">Callus</tissue>
    </source>
</reference>
<dbReference type="OMA" id="NSTKAKW"/>
<dbReference type="PANTHER" id="PTHR33373">
    <property type="entry name" value="OS07G0479600 PROTEIN"/>
    <property type="match status" value="1"/>
</dbReference>
<feature type="signal peptide" evidence="1">
    <location>
        <begin position="1"/>
        <end position="23"/>
    </location>
</feature>
<sequence>MHICGYVPPWFCQILACMGGCLGCFPNPKGHATNKDNRSEDFWSSSAFEIDQSALQSQKSISSIGIPSDPQSSADIQIDSSEYVNHGLLLWNQMRRQWVGNRRHENKKQVGEPIISWNATYESLMGTNKPFPRPIPLGVSSCIHWNVSSRVHVHDRKWLIFLLIFGRWKAYMTKQTNQVFFFLDFLGEREREVEFVLPTISPLDSCTYMGKLYFIFKAKWGNS</sequence>
<keyword evidence="5" id="KW-1185">Reference proteome</keyword>
<dbReference type="PANTHER" id="PTHR33373:SF27">
    <property type="entry name" value="DUF4050 FAMILY PROTEIN"/>
    <property type="match status" value="1"/>
</dbReference>
<dbReference type="PaxDb" id="3847-GLYMA04G07120.3"/>
<dbReference type="STRING" id="3847.A0A0R0K504"/>
<dbReference type="AlphaFoldDB" id="A0A0R0K504"/>
<dbReference type="Pfam" id="PF13259">
    <property type="entry name" value="clamp_Gag1-like"/>
    <property type="match status" value="1"/>
</dbReference>
<dbReference type="InParanoid" id="A0A0R0K504"/>
<dbReference type="InterPro" id="IPR025124">
    <property type="entry name" value="Gag1-like_clamp"/>
</dbReference>
<dbReference type="ExpressionAtlas" id="A0A0R0K504">
    <property type="expression patterns" value="baseline and differential"/>
</dbReference>
<evidence type="ECO:0000313" key="4">
    <source>
        <dbReference type="EnsemblPlants" id="KRH61772"/>
    </source>
</evidence>
<name>A0A0R0K504_SOYBN</name>
<gene>
    <name evidence="3" type="ORF">GLYMA_04G067000</name>
</gene>
<dbReference type="EnsemblPlants" id="KRH61773">
    <property type="protein sequence ID" value="KRH61773"/>
    <property type="gene ID" value="GLYMA_04G067000"/>
</dbReference>
<proteinExistence type="predicted"/>
<dbReference type="EnsemblPlants" id="KRH61772">
    <property type="protein sequence ID" value="KRH61772"/>
    <property type="gene ID" value="GLYMA_04G067000"/>
</dbReference>
<dbReference type="EMBL" id="CM000837">
    <property type="protein sequence ID" value="KRH61773.1"/>
    <property type="molecule type" value="Genomic_DNA"/>
</dbReference>
<evidence type="ECO:0000259" key="2">
    <source>
        <dbReference type="Pfam" id="PF13259"/>
    </source>
</evidence>
<dbReference type="Gramene" id="KRH61772">
    <property type="protein sequence ID" value="KRH61772"/>
    <property type="gene ID" value="GLYMA_04G067000"/>
</dbReference>
<reference evidence="3" key="3">
    <citation type="submission" date="2018-07" db="EMBL/GenBank/DDBJ databases">
        <title>WGS assembly of Glycine max.</title>
        <authorList>
            <person name="Schmutz J."/>
            <person name="Cannon S."/>
            <person name="Schlueter J."/>
            <person name="Ma J."/>
            <person name="Mitros T."/>
            <person name="Nelson W."/>
            <person name="Hyten D."/>
            <person name="Song Q."/>
            <person name="Thelen J."/>
            <person name="Cheng J."/>
            <person name="Xu D."/>
            <person name="Hellsten U."/>
            <person name="May G."/>
            <person name="Yu Y."/>
            <person name="Sakurai T."/>
            <person name="Umezawa T."/>
            <person name="Bhattacharyya M."/>
            <person name="Sandhu D."/>
            <person name="Valliyodan B."/>
            <person name="Lindquist E."/>
            <person name="Peto M."/>
            <person name="Grant D."/>
            <person name="Shu S."/>
            <person name="Goodstein D."/>
            <person name="Barry K."/>
            <person name="Futrell-Griggs M."/>
            <person name="Abernathy B."/>
            <person name="Du J."/>
            <person name="Tian Z."/>
            <person name="Zhu L."/>
            <person name="Gill N."/>
            <person name="Joshi T."/>
            <person name="Libault M."/>
            <person name="Sethuraman A."/>
            <person name="Zhang X."/>
            <person name="Shinozaki K."/>
            <person name="Nguyen H."/>
            <person name="Wing R."/>
            <person name="Cregan P."/>
            <person name="Specht J."/>
            <person name="Grimwood J."/>
            <person name="Rokhsar D."/>
            <person name="Stacey G."/>
            <person name="Shoemaker R."/>
            <person name="Jackson S."/>
        </authorList>
    </citation>
    <scope>NUCLEOTIDE SEQUENCE</scope>
    <source>
        <tissue evidence="3">Callus</tissue>
    </source>
</reference>
<dbReference type="Proteomes" id="UP000008827">
    <property type="component" value="Chromosome 4"/>
</dbReference>
<feature type="domain" description="Gag1-like clamp" evidence="2">
    <location>
        <begin position="51"/>
        <end position="109"/>
    </location>
</feature>
<organism evidence="3">
    <name type="scientific">Glycine max</name>
    <name type="common">Soybean</name>
    <name type="synonym">Glycine hispida</name>
    <dbReference type="NCBI Taxonomy" id="3847"/>
    <lineage>
        <taxon>Eukaryota</taxon>
        <taxon>Viridiplantae</taxon>
        <taxon>Streptophyta</taxon>
        <taxon>Embryophyta</taxon>
        <taxon>Tracheophyta</taxon>
        <taxon>Spermatophyta</taxon>
        <taxon>Magnoliopsida</taxon>
        <taxon>eudicotyledons</taxon>
        <taxon>Gunneridae</taxon>
        <taxon>Pentapetalae</taxon>
        <taxon>rosids</taxon>
        <taxon>fabids</taxon>
        <taxon>Fabales</taxon>
        <taxon>Fabaceae</taxon>
        <taxon>Papilionoideae</taxon>
        <taxon>50 kb inversion clade</taxon>
        <taxon>NPAAA clade</taxon>
        <taxon>indigoferoid/millettioid clade</taxon>
        <taxon>Phaseoleae</taxon>
        <taxon>Glycine</taxon>
        <taxon>Glycine subgen. Soja</taxon>
    </lineage>
</organism>
<evidence type="ECO:0000256" key="1">
    <source>
        <dbReference type="SAM" id="SignalP"/>
    </source>
</evidence>
<reference evidence="4" key="2">
    <citation type="submission" date="2018-02" db="UniProtKB">
        <authorList>
            <consortium name="EnsemblPlants"/>
        </authorList>
    </citation>
    <scope>IDENTIFICATION</scope>
    <source>
        <strain evidence="4">Williams 82</strain>
    </source>
</reference>
<dbReference type="Gramene" id="KRH61773">
    <property type="protein sequence ID" value="KRH61773"/>
    <property type="gene ID" value="GLYMA_04G067000"/>
</dbReference>